<dbReference type="EMBL" id="LR797115">
    <property type="protein sequence ID" value="CAB4188009.1"/>
    <property type="molecule type" value="Genomic_DNA"/>
</dbReference>
<organism evidence="2">
    <name type="scientific">uncultured Caudovirales phage</name>
    <dbReference type="NCBI Taxonomy" id="2100421"/>
    <lineage>
        <taxon>Viruses</taxon>
        <taxon>Duplodnaviria</taxon>
        <taxon>Heunggongvirae</taxon>
        <taxon>Uroviricota</taxon>
        <taxon>Caudoviricetes</taxon>
        <taxon>Peduoviridae</taxon>
        <taxon>Maltschvirus</taxon>
        <taxon>Maltschvirus maltsch</taxon>
    </lineage>
</organism>
<dbReference type="Pfam" id="PF11134">
    <property type="entry name" value="Phage_stabilise"/>
    <property type="match status" value="1"/>
</dbReference>
<dbReference type="InterPro" id="IPR021098">
    <property type="entry name" value="Phage_P22_Gp10"/>
</dbReference>
<dbReference type="EMBL" id="LR796488">
    <property type="protein sequence ID" value="CAB4147699.1"/>
    <property type="molecule type" value="Genomic_DNA"/>
</dbReference>
<dbReference type="EMBL" id="LR797500">
    <property type="protein sequence ID" value="CAB4220319.1"/>
    <property type="molecule type" value="Genomic_DNA"/>
</dbReference>
<protein>
    <submittedName>
        <fullName evidence="2">Bacteriophage P22, Gp10, DNA-stabilising</fullName>
    </submittedName>
</protein>
<evidence type="ECO:0000313" key="4">
    <source>
        <dbReference type="EMBL" id="CAB4220319.1"/>
    </source>
</evidence>
<accession>A0A6J5QG96</accession>
<evidence type="ECO:0000313" key="3">
    <source>
        <dbReference type="EMBL" id="CAB4188009.1"/>
    </source>
</evidence>
<reference evidence="2" key="1">
    <citation type="submission" date="2020-05" db="EMBL/GenBank/DDBJ databases">
        <authorList>
            <person name="Chiriac C."/>
            <person name="Salcher M."/>
            <person name="Ghai R."/>
            <person name="Kavagutti S V."/>
        </authorList>
    </citation>
    <scope>NUCLEOTIDE SEQUENCE</scope>
</reference>
<evidence type="ECO:0000313" key="1">
    <source>
        <dbReference type="EMBL" id="CAB4147699.1"/>
    </source>
</evidence>
<evidence type="ECO:0000313" key="2">
    <source>
        <dbReference type="EMBL" id="CAB4178694.1"/>
    </source>
</evidence>
<sequence>MRGPLALGFSQQRSRPVNAARVVNLYAEAAPEGSRTKVVLYGTPGQKEWGTIGGDRIRAGLEAQGYAYILSGATLYRVDEDMMATPCAGDLIPNTGAATLINNGTQIGLLVVPDMFVIVGTTITKVISAGYPAEGFSSISYIDGYAVGTRNDGSGQFYLSGLLDFSTFDALDFASAESSPDGLIGVLVDHRECWLFGTDTVEVWVNTGASPFPLERVPGALLERGCAAALSPAKMDNSVFWLGNDRIIYRAEGYQPARISTHAIEEILRTGTVSDAYGMTYFMGGHHFYVITLPSLNRTFCFDPAASAVAGIPIWHERQTGTSLTPAIWDVQCIFAAFGKTLVGLQAGNVAELDLDTYDDLGSPIRRVIVGLPFFAEGRRAIMQDFEIECELGVGISTGQGSDPELMMRYTDDGGSTWSNERRASLGLMGVRLIRAMWRRLGSFRQRTVEISLSDPVKAAFYGMRTEIKPLSR</sequence>
<name>A0A6J5QG96_9CAUD</name>
<gene>
    <name evidence="2" type="ORF">UFOVP1020_35</name>
    <name evidence="3" type="ORF">UFOVP1170_30</name>
    <name evidence="4" type="ORF">UFOVP1621_15</name>
    <name evidence="1" type="ORF">UFOVP512_40</name>
</gene>
<proteinExistence type="predicted"/>
<dbReference type="EMBL" id="LR796970">
    <property type="protein sequence ID" value="CAB4178694.1"/>
    <property type="molecule type" value="Genomic_DNA"/>
</dbReference>